<organism evidence="1 2">
    <name type="scientific">Methylobacterium organophilum</name>
    <dbReference type="NCBI Taxonomy" id="410"/>
    <lineage>
        <taxon>Bacteria</taxon>
        <taxon>Pseudomonadati</taxon>
        <taxon>Pseudomonadota</taxon>
        <taxon>Alphaproteobacteria</taxon>
        <taxon>Hyphomicrobiales</taxon>
        <taxon>Methylobacteriaceae</taxon>
        <taxon>Methylobacterium</taxon>
    </lineage>
</organism>
<reference evidence="1" key="2">
    <citation type="submission" date="2021-08" db="EMBL/GenBank/DDBJ databases">
        <authorList>
            <person name="Tani A."/>
            <person name="Ola A."/>
            <person name="Ogura Y."/>
            <person name="Katsura K."/>
            <person name="Hayashi T."/>
        </authorList>
    </citation>
    <scope>NUCLEOTIDE SEQUENCE</scope>
    <source>
        <strain evidence="1">NBRC 15689</strain>
    </source>
</reference>
<proteinExistence type="predicted"/>
<gene>
    <name evidence="1" type="ORF">LKMONMHP_4664</name>
</gene>
<evidence type="ECO:0008006" key="3">
    <source>
        <dbReference type="Google" id="ProtNLM"/>
    </source>
</evidence>
<dbReference type="RefSeq" id="WP_238315003.1">
    <property type="nucleotide sequence ID" value="NZ_BPQV01000020.1"/>
</dbReference>
<reference evidence="1" key="1">
    <citation type="journal article" date="2021" name="Front. Microbiol.">
        <title>Comprehensive Comparative Genomics and Phenotyping of Methylobacterium Species.</title>
        <authorList>
            <person name="Alessa O."/>
            <person name="Ogura Y."/>
            <person name="Fujitani Y."/>
            <person name="Takami H."/>
            <person name="Hayashi T."/>
            <person name="Sahin N."/>
            <person name="Tani A."/>
        </authorList>
    </citation>
    <scope>NUCLEOTIDE SEQUENCE</scope>
    <source>
        <strain evidence="1">NBRC 15689</strain>
    </source>
</reference>
<name>A0ABQ4TDW1_METOR</name>
<protein>
    <recommendedName>
        <fullName evidence="3">DNA cytosine methyltransferase</fullName>
    </recommendedName>
</protein>
<evidence type="ECO:0000313" key="1">
    <source>
        <dbReference type="EMBL" id="GJE29778.1"/>
    </source>
</evidence>
<keyword evidence="2" id="KW-1185">Reference proteome</keyword>
<sequence length="241" mass="26379">MIADRPIIIDSSAGGGGASEGIRAAIGVAALFVDPAGCYAGLDGVETWGEERDARGYAGPYPLVAHPPCQRWGRFWHGSTRKPHQHQLGDDGGCFAAALAAVRRWGGVLEHPADSRAWGPDFFDLFRPPRAGGWVPADFLGGWTCHVEQGHYGHFSRKPTWLYAFDVELPSLRWGPGEQRLHPIALERHGYTKARRIGMAAMIGGKHKTRIREATPEPFRDLLLAMARTAGRKFPIPQAAE</sequence>
<evidence type="ECO:0000313" key="2">
    <source>
        <dbReference type="Proteomes" id="UP001055156"/>
    </source>
</evidence>
<accession>A0ABQ4TDW1</accession>
<dbReference type="EMBL" id="BPQV01000020">
    <property type="protein sequence ID" value="GJE29778.1"/>
    <property type="molecule type" value="Genomic_DNA"/>
</dbReference>
<comment type="caution">
    <text evidence="1">The sequence shown here is derived from an EMBL/GenBank/DDBJ whole genome shotgun (WGS) entry which is preliminary data.</text>
</comment>
<dbReference type="Proteomes" id="UP001055156">
    <property type="component" value="Unassembled WGS sequence"/>
</dbReference>